<dbReference type="AlphaFoldDB" id="A0A7M1QW96"/>
<protein>
    <submittedName>
        <fullName evidence="2">Phosphotransferase</fullName>
    </submittedName>
</protein>
<dbReference type="GO" id="GO:0016740">
    <property type="term" value="F:transferase activity"/>
    <property type="evidence" value="ECO:0007669"/>
    <property type="project" value="UniProtKB-KW"/>
</dbReference>
<dbReference type="RefSeq" id="WP_197551499.1">
    <property type="nucleotide sequence ID" value="NZ_CP063213.1"/>
</dbReference>
<evidence type="ECO:0000259" key="1">
    <source>
        <dbReference type="Pfam" id="PF01636"/>
    </source>
</evidence>
<accession>A0A7M1QW96</accession>
<keyword evidence="3" id="KW-1185">Reference proteome</keyword>
<gene>
    <name evidence="2" type="ORF">INS88_02715</name>
</gene>
<organism evidence="2 3">
    <name type="scientific">Trueperella pecoris</name>
    <dbReference type="NCBI Taxonomy" id="2733571"/>
    <lineage>
        <taxon>Bacteria</taxon>
        <taxon>Bacillati</taxon>
        <taxon>Actinomycetota</taxon>
        <taxon>Actinomycetes</taxon>
        <taxon>Actinomycetales</taxon>
        <taxon>Actinomycetaceae</taxon>
        <taxon>Trueperella</taxon>
    </lineage>
</organism>
<reference evidence="2 3" key="1">
    <citation type="submission" date="2020-10" db="EMBL/GenBank/DDBJ databases">
        <title>Trueperella pecoris sp. nov. isolated from bovine and porcine specimens.</title>
        <authorList>
            <person name="Schoenecker L."/>
            <person name="Schnydrig P."/>
            <person name="Brodard I."/>
            <person name="Thomann A."/>
            <person name="Hemphill A."/>
            <person name="Rodriguez-Campos S."/>
            <person name="Perreten V."/>
            <person name="Jores J."/>
            <person name="Kittl S."/>
        </authorList>
    </citation>
    <scope>NUCLEOTIDE SEQUENCE [LARGE SCALE GENOMIC DNA]</scope>
    <source>
        <strain evidence="2 3">15A0121</strain>
    </source>
</reference>
<dbReference type="InterPro" id="IPR011009">
    <property type="entry name" value="Kinase-like_dom_sf"/>
</dbReference>
<dbReference type="Gene3D" id="3.90.1200.10">
    <property type="match status" value="1"/>
</dbReference>
<dbReference type="SUPFAM" id="SSF56112">
    <property type="entry name" value="Protein kinase-like (PK-like)"/>
    <property type="match status" value="1"/>
</dbReference>
<evidence type="ECO:0000313" key="3">
    <source>
        <dbReference type="Proteomes" id="UP000595053"/>
    </source>
</evidence>
<keyword evidence="2" id="KW-0808">Transferase</keyword>
<evidence type="ECO:0000313" key="2">
    <source>
        <dbReference type="EMBL" id="QOR46146.1"/>
    </source>
</evidence>
<dbReference type="Pfam" id="PF01636">
    <property type="entry name" value="APH"/>
    <property type="match status" value="1"/>
</dbReference>
<sequence>MIGVVTRVENAEVTGLLRQWMPRARWFTGKANADFRIGAHALLAENAGIRTAIYLVDAGGLTFSVPLTFKPHGSGVAVFDATDDADGQRALLAAAFATPAPGAGGLTLTSHPTREASPIAEARKLTSEQSNTSIIYRFAEPDDGAAGIILKVFRVLSDGSNPDVELQQALDGAGSRAVPRQYGSVSGRWDGKHTDVLVAQEFLVGATDAWQVITDELARTASFTQRSQIEALGALTRGIHDELATAFPTLPATDQLREELVKQWRERAEKAIADAPELEEYRADIERVFTSALDVPWPHLQRIHGDFHLGQVLHVPERGWVALDFEGEPLRPLSERVHPDLALRDVAGMLRSFDYAGGSALLAGADSDQIDAWTAAAKAAYVAGYGELDAHQNRLLSALILDKALYEVSYETASRPSWVQIPLRGVIRLISDRK</sequence>
<dbReference type="Proteomes" id="UP000595053">
    <property type="component" value="Chromosome"/>
</dbReference>
<feature type="domain" description="Aminoglycoside phosphotransferase" evidence="1">
    <location>
        <begin position="209"/>
        <end position="374"/>
    </location>
</feature>
<name>A0A7M1QW96_9ACTO</name>
<dbReference type="InterPro" id="IPR002575">
    <property type="entry name" value="Aminoglycoside_PTrfase"/>
</dbReference>
<dbReference type="EMBL" id="CP063213">
    <property type="protein sequence ID" value="QOR46146.1"/>
    <property type="molecule type" value="Genomic_DNA"/>
</dbReference>
<proteinExistence type="predicted"/>